<sequence>MLLTIIVFGLVAQHFLGCDADSPYTPKGKGGDVVADVVEMINSLGIFPNDHKFLCRVAWVESKYGVAPGTYRPSYYGGIWQVDAIGYRETVIQQGLRKYWDRIKERLHIDWEKTSWSDLEKPLYSGLAARLFLARIPAPIPADLTAQAQYWKKYYNTSAGKGTVQKFINDVKQATGCAA</sequence>
<evidence type="ECO:0008006" key="4">
    <source>
        <dbReference type="Google" id="ProtNLM"/>
    </source>
</evidence>
<accession>A0A3M6TQ01</accession>
<comment type="caution">
    <text evidence="2">The sequence shown here is derived from an EMBL/GenBank/DDBJ whole genome shotgun (WGS) entry which is preliminary data.</text>
</comment>
<gene>
    <name evidence="2" type="ORF">pdam_00001941</name>
</gene>
<evidence type="ECO:0000313" key="3">
    <source>
        <dbReference type="Proteomes" id="UP000275408"/>
    </source>
</evidence>
<dbReference type="OMA" id="EQAAYWK"/>
<name>A0A3M6TQ01_POCDA</name>
<protein>
    <recommendedName>
        <fullName evidence="4">Phage tail lysozyme domain-containing protein</fullName>
    </recommendedName>
</protein>
<dbReference type="AlphaFoldDB" id="A0A3M6TQ01"/>
<feature type="signal peptide" evidence="1">
    <location>
        <begin position="1"/>
        <end position="20"/>
    </location>
</feature>
<organism evidence="2 3">
    <name type="scientific">Pocillopora damicornis</name>
    <name type="common">Cauliflower coral</name>
    <name type="synonym">Millepora damicornis</name>
    <dbReference type="NCBI Taxonomy" id="46731"/>
    <lineage>
        <taxon>Eukaryota</taxon>
        <taxon>Metazoa</taxon>
        <taxon>Cnidaria</taxon>
        <taxon>Anthozoa</taxon>
        <taxon>Hexacorallia</taxon>
        <taxon>Scleractinia</taxon>
        <taxon>Astrocoeniina</taxon>
        <taxon>Pocilloporidae</taxon>
        <taxon>Pocillopora</taxon>
    </lineage>
</organism>
<keyword evidence="1" id="KW-0732">Signal</keyword>
<evidence type="ECO:0000256" key="1">
    <source>
        <dbReference type="SAM" id="SignalP"/>
    </source>
</evidence>
<evidence type="ECO:0000313" key="2">
    <source>
        <dbReference type="EMBL" id="RMX43436.1"/>
    </source>
</evidence>
<reference evidence="2 3" key="1">
    <citation type="journal article" date="2018" name="Sci. Rep.">
        <title>Comparative analysis of the Pocillopora damicornis genome highlights role of immune system in coral evolution.</title>
        <authorList>
            <person name="Cunning R."/>
            <person name="Bay R.A."/>
            <person name="Gillette P."/>
            <person name="Baker A.C."/>
            <person name="Traylor-Knowles N."/>
        </authorList>
    </citation>
    <scope>NUCLEOTIDE SEQUENCE [LARGE SCALE GENOMIC DNA]</scope>
    <source>
        <strain evidence="2">RSMAS</strain>
        <tissue evidence="2">Whole animal</tissue>
    </source>
</reference>
<dbReference type="Proteomes" id="UP000275408">
    <property type="component" value="Unassembled WGS sequence"/>
</dbReference>
<dbReference type="EMBL" id="RCHS01003197">
    <property type="protein sequence ID" value="RMX43436.1"/>
    <property type="molecule type" value="Genomic_DNA"/>
</dbReference>
<proteinExistence type="predicted"/>
<keyword evidence="3" id="KW-1185">Reference proteome</keyword>
<feature type="chain" id="PRO_5018122642" description="Phage tail lysozyme domain-containing protein" evidence="1">
    <location>
        <begin position="21"/>
        <end position="179"/>
    </location>
</feature>
<dbReference type="OrthoDB" id="6132182at2759"/>